<dbReference type="InterPro" id="IPR017270">
    <property type="entry name" value="MotA/TolQ/ExbB-rel"/>
</dbReference>
<dbReference type="GO" id="GO:0017038">
    <property type="term" value="P:protein import"/>
    <property type="evidence" value="ECO:0007669"/>
    <property type="project" value="TreeGrafter"/>
</dbReference>
<dbReference type="AlphaFoldDB" id="A0A240E905"/>
<feature type="region of interest" description="Disordered" evidence="7">
    <location>
        <begin position="32"/>
        <end position="58"/>
    </location>
</feature>
<reference evidence="12" key="1">
    <citation type="submission" date="2016-06" db="EMBL/GenBank/DDBJ databases">
        <authorList>
            <person name="Rodrigo-Torres L."/>
            <person name="Arahal R.D."/>
            <person name="Lucena T."/>
        </authorList>
    </citation>
    <scope>NUCLEOTIDE SEQUENCE [LARGE SCALE GENOMIC DNA]</scope>
    <source>
        <strain evidence="12">CECT8203</strain>
    </source>
</reference>
<dbReference type="Pfam" id="PF01618">
    <property type="entry name" value="MotA_ExbB"/>
    <property type="match status" value="1"/>
</dbReference>
<dbReference type="PIRSF" id="PIRSF037714">
    <property type="entry name" value="TolR"/>
    <property type="match status" value="1"/>
</dbReference>
<evidence type="ECO:0000256" key="1">
    <source>
        <dbReference type="ARBA" id="ARBA00004651"/>
    </source>
</evidence>
<evidence type="ECO:0000313" key="11">
    <source>
        <dbReference type="EMBL" id="SNX45218.1"/>
    </source>
</evidence>
<keyword evidence="9" id="KW-0732">Signal</keyword>
<organism evidence="11 12">
    <name type="scientific">Vibrio thalassae</name>
    <dbReference type="NCBI Taxonomy" id="1243014"/>
    <lineage>
        <taxon>Bacteria</taxon>
        <taxon>Pseudomonadati</taxon>
        <taxon>Pseudomonadota</taxon>
        <taxon>Gammaproteobacteria</taxon>
        <taxon>Vibrionales</taxon>
        <taxon>Vibrionaceae</taxon>
        <taxon>Vibrio</taxon>
    </lineage>
</organism>
<proteinExistence type="inferred from homology"/>
<sequence length="452" mass="48951">MRPFSLHKLPLMVALLSLGLAQPSFATDTLTSKAKAAQQQEKQHNAEREAEFNKQEQKLAARKAELEKRKAQLDASIESLSTAFSDNEQALAEQQKKLHLETGSLGELFGVVRQSAKEVQVELEHSVANTEQTEQIAAINDIVAAKILPSIEELTGLWRAYQAQISSSATYAELQVPFVAGNGEITKLDVVRLGNFALLSDHGPVDWDGKLASDFPRLPQSAPTSTDAAGIVTGQTAAFIDPSRGDIYKQLADNPTLGERFEQGGIVGKIIAGLFALGMIIALYRAVVLVTTEQKINKQLKTPDTPTDNPLGRVLSVYNSEKQLHVETLELRLLESIMDEQQHLERGLSMLKLLAALAPMLGLLGTVTGMIETFQVITQFGNAEPRVMAGGISMALVTTVLGLITAMPLLLAHNLLSSKAEAIRNILERQSVGLVAEQAEAQTSEQEDAYAA</sequence>
<keyword evidence="2" id="KW-1003">Cell membrane</keyword>
<evidence type="ECO:0000259" key="10">
    <source>
        <dbReference type="Pfam" id="PF01618"/>
    </source>
</evidence>
<evidence type="ECO:0000256" key="6">
    <source>
        <dbReference type="RuleBase" id="RU004057"/>
    </source>
</evidence>
<keyword evidence="4 8" id="KW-1133">Transmembrane helix</keyword>
<keyword evidence="6" id="KW-0813">Transport</keyword>
<feature type="compositionally biased region" description="Basic and acidic residues" evidence="7">
    <location>
        <begin position="41"/>
        <end position="58"/>
    </location>
</feature>
<protein>
    <submittedName>
        <fullName evidence="11">Biopolymer transport protein ExbB</fullName>
    </submittedName>
</protein>
<dbReference type="EMBL" id="OANU01000002">
    <property type="protein sequence ID" value="SNX45218.1"/>
    <property type="molecule type" value="Genomic_DNA"/>
</dbReference>
<keyword evidence="12" id="KW-1185">Reference proteome</keyword>
<keyword evidence="6" id="KW-0653">Protein transport</keyword>
<evidence type="ECO:0000256" key="8">
    <source>
        <dbReference type="SAM" id="Phobius"/>
    </source>
</evidence>
<evidence type="ECO:0000256" key="5">
    <source>
        <dbReference type="ARBA" id="ARBA00023136"/>
    </source>
</evidence>
<feature type="transmembrane region" description="Helical" evidence="8">
    <location>
        <begin position="270"/>
        <end position="291"/>
    </location>
</feature>
<feature type="transmembrane region" description="Helical" evidence="8">
    <location>
        <begin position="391"/>
        <end position="411"/>
    </location>
</feature>
<dbReference type="OrthoDB" id="4045at2"/>
<feature type="transmembrane region" description="Helical" evidence="8">
    <location>
        <begin position="353"/>
        <end position="371"/>
    </location>
</feature>
<accession>A0A240E905</accession>
<evidence type="ECO:0000313" key="12">
    <source>
        <dbReference type="Proteomes" id="UP000219336"/>
    </source>
</evidence>
<evidence type="ECO:0000256" key="4">
    <source>
        <dbReference type="ARBA" id="ARBA00022989"/>
    </source>
</evidence>
<dbReference type="PANTHER" id="PTHR30625">
    <property type="entry name" value="PROTEIN TOLQ"/>
    <property type="match status" value="1"/>
</dbReference>
<evidence type="ECO:0000256" key="9">
    <source>
        <dbReference type="SAM" id="SignalP"/>
    </source>
</evidence>
<comment type="subcellular location">
    <subcellularLocation>
        <location evidence="1">Cell membrane</location>
        <topology evidence="1">Multi-pass membrane protein</topology>
    </subcellularLocation>
    <subcellularLocation>
        <location evidence="6">Membrane</location>
        <topology evidence="6">Multi-pass membrane protein</topology>
    </subcellularLocation>
</comment>
<evidence type="ECO:0000256" key="7">
    <source>
        <dbReference type="SAM" id="MobiDB-lite"/>
    </source>
</evidence>
<dbReference type="InterPro" id="IPR002898">
    <property type="entry name" value="MotA_ExbB_proton_chnl"/>
</dbReference>
<feature type="signal peptide" evidence="9">
    <location>
        <begin position="1"/>
        <end position="26"/>
    </location>
</feature>
<evidence type="ECO:0000256" key="2">
    <source>
        <dbReference type="ARBA" id="ARBA00022475"/>
    </source>
</evidence>
<dbReference type="GO" id="GO:0005886">
    <property type="term" value="C:plasma membrane"/>
    <property type="evidence" value="ECO:0007669"/>
    <property type="project" value="UniProtKB-SubCell"/>
</dbReference>
<keyword evidence="3 8" id="KW-0812">Transmembrane</keyword>
<dbReference type="InterPro" id="IPR050790">
    <property type="entry name" value="ExbB/TolQ_transport"/>
</dbReference>
<comment type="similarity">
    <text evidence="6">Belongs to the exbB/tolQ family.</text>
</comment>
<dbReference type="Proteomes" id="UP000219336">
    <property type="component" value="Unassembled WGS sequence"/>
</dbReference>
<dbReference type="RefSeq" id="WP_096991965.1">
    <property type="nucleotide sequence ID" value="NZ_JBHSII010000001.1"/>
</dbReference>
<dbReference type="PANTHER" id="PTHR30625:SF11">
    <property type="entry name" value="MOTA_TOLQ_EXBB PROTON CHANNEL DOMAIN-CONTAINING PROTEIN"/>
    <property type="match status" value="1"/>
</dbReference>
<name>A0A240E905_9VIBR</name>
<feature type="chain" id="PRO_5012173139" evidence="9">
    <location>
        <begin position="27"/>
        <end position="452"/>
    </location>
</feature>
<keyword evidence="5 8" id="KW-0472">Membrane</keyword>
<gene>
    <name evidence="11" type="primary">exbB_1</name>
    <name evidence="11" type="ORF">VTH8203_00213</name>
</gene>
<feature type="domain" description="MotA/TolQ/ExbB proton channel" evidence="10">
    <location>
        <begin position="321"/>
        <end position="428"/>
    </location>
</feature>
<evidence type="ECO:0000256" key="3">
    <source>
        <dbReference type="ARBA" id="ARBA00022692"/>
    </source>
</evidence>